<dbReference type="InterPro" id="IPR001611">
    <property type="entry name" value="Leu-rich_rpt"/>
</dbReference>
<keyword evidence="1" id="KW-0833">Ubl conjugation pathway</keyword>
<name>A0A6A7G3K2_9CRUS</name>
<dbReference type="GO" id="GO:0031146">
    <property type="term" value="P:SCF-dependent proteasomal ubiquitin-dependent protein catabolic process"/>
    <property type="evidence" value="ECO:0007669"/>
    <property type="project" value="TreeGrafter"/>
</dbReference>
<dbReference type="PROSITE" id="PS50181">
    <property type="entry name" value="FBOX"/>
    <property type="match status" value="1"/>
</dbReference>
<proteinExistence type="evidence at transcript level"/>
<keyword evidence="3" id="KW-0418">Kinase</keyword>
<feature type="domain" description="F-box" evidence="2">
    <location>
        <begin position="210"/>
        <end position="256"/>
    </location>
</feature>
<evidence type="ECO:0000256" key="1">
    <source>
        <dbReference type="ARBA" id="ARBA00022786"/>
    </source>
</evidence>
<dbReference type="Pfam" id="PF12937">
    <property type="entry name" value="F-box-like"/>
    <property type="match status" value="1"/>
</dbReference>
<dbReference type="AlphaFoldDB" id="A0A6A7G3K2"/>
<dbReference type="InterPro" id="IPR001810">
    <property type="entry name" value="F-box_dom"/>
</dbReference>
<dbReference type="Pfam" id="PF13516">
    <property type="entry name" value="LRR_6"/>
    <property type="match status" value="1"/>
</dbReference>
<accession>A0A6A7G3K2</accession>
<dbReference type="SUPFAM" id="SSF81383">
    <property type="entry name" value="F-box domain"/>
    <property type="match status" value="1"/>
</dbReference>
<dbReference type="GO" id="GO:0019005">
    <property type="term" value="C:SCF ubiquitin ligase complex"/>
    <property type="evidence" value="ECO:0007669"/>
    <property type="project" value="TreeGrafter"/>
</dbReference>
<sequence>MVYDNSNNSNRNKENCPQEKLHIKNMSQKAGKRTLGSNSPLRETSLNVQNVMAASNNSKAVAGKPSPAGLCICSSAVCCDHQHQDVRSCKVENTNNLNIDMVNMLGKMSTNCGSDSKDGIEQVKVESQHSNGNTSVFSTAVPSSSFPEIPMEVSHSAMCVTSMMNNRGFKTDLVAMMPELRLKFNKDMYEADINQFRLYKRMKYNTTPKHCGFDGLQDEVVRYIFSFLTKPMLVRCAQLCKRFRRLALDYSLWRRLDLNGRHLSSGTLGRIVLRGSQYLRLSKADISGPVFSPGLEHLPYFDSSLKFLDLSMAVVEPSSLESLFSVCTKLEKISLEFLVLNDTVLRCIAKSKDLTTLNMSMCSGFTDAGLKSLFTACDKLDQLNLAWTSLSKPMVTAVLPYLPKTLTRLNISGYRDKLNDNHILELSKAVPELVELDLSDCTSIAQDSIKHLVERCQLLERLSLSRCYCIRPEAYEELRRLKFLQQLSVFGLVQESSFNRTLRYFLPDVRLNKQLHSTVARPTVGARRTSIWTVRVRD</sequence>
<dbReference type="GO" id="GO:0016301">
    <property type="term" value="F:kinase activity"/>
    <property type="evidence" value="ECO:0007669"/>
    <property type="project" value="UniProtKB-KW"/>
</dbReference>
<evidence type="ECO:0000313" key="3">
    <source>
        <dbReference type="EMBL" id="LAC25054.1"/>
    </source>
</evidence>
<dbReference type="InterPro" id="IPR036047">
    <property type="entry name" value="F-box-like_dom_sf"/>
</dbReference>
<dbReference type="SMART" id="SM00367">
    <property type="entry name" value="LRR_CC"/>
    <property type="match status" value="4"/>
</dbReference>
<dbReference type="EMBL" id="IACT01005911">
    <property type="protein sequence ID" value="LAC25054.1"/>
    <property type="molecule type" value="mRNA"/>
</dbReference>
<dbReference type="InterPro" id="IPR032675">
    <property type="entry name" value="LRR_dom_sf"/>
</dbReference>
<protein>
    <submittedName>
        <fullName evidence="3">S-phase kinase-associated protein 2-like isoform X1</fullName>
    </submittedName>
</protein>
<dbReference type="Gene3D" id="3.80.10.10">
    <property type="entry name" value="Ribonuclease Inhibitor"/>
    <property type="match status" value="1"/>
</dbReference>
<dbReference type="InterPro" id="IPR006553">
    <property type="entry name" value="Leu-rich_rpt_Cys-con_subtyp"/>
</dbReference>
<dbReference type="PANTHER" id="PTHR13318">
    <property type="entry name" value="PARTNER OF PAIRED, ISOFORM B-RELATED"/>
    <property type="match status" value="1"/>
</dbReference>
<keyword evidence="3" id="KW-0808">Transferase</keyword>
<evidence type="ECO:0000259" key="2">
    <source>
        <dbReference type="PROSITE" id="PS50181"/>
    </source>
</evidence>
<reference evidence="3" key="1">
    <citation type="submission" date="2017-11" db="EMBL/GenBank/DDBJ databases">
        <title>The sensing device of the deep-sea amphipod.</title>
        <authorList>
            <person name="Kobayashi H."/>
            <person name="Nagahama T."/>
            <person name="Arai W."/>
            <person name="Sasagawa Y."/>
            <person name="Umeda M."/>
            <person name="Hayashi T."/>
            <person name="Nikaido I."/>
            <person name="Watanabe H."/>
            <person name="Oguri K."/>
            <person name="Kitazato H."/>
            <person name="Fujioka K."/>
            <person name="Kido Y."/>
            <person name="Takami H."/>
        </authorList>
    </citation>
    <scope>NUCLEOTIDE SEQUENCE</scope>
    <source>
        <tissue evidence="3">Whole body</tissue>
    </source>
</reference>
<organism evidence="3">
    <name type="scientific">Hirondellea gigas</name>
    <dbReference type="NCBI Taxonomy" id="1518452"/>
    <lineage>
        <taxon>Eukaryota</taxon>
        <taxon>Metazoa</taxon>
        <taxon>Ecdysozoa</taxon>
        <taxon>Arthropoda</taxon>
        <taxon>Crustacea</taxon>
        <taxon>Multicrustacea</taxon>
        <taxon>Malacostraca</taxon>
        <taxon>Eumalacostraca</taxon>
        <taxon>Peracarida</taxon>
        <taxon>Amphipoda</taxon>
        <taxon>Amphilochidea</taxon>
        <taxon>Lysianassida</taxon>
        <taxon>Lysianassidira</taxon>
        <taxon>Lysianassoidea</taxon>
        <taxon>Lysianassidae</taxon>
        <taxon>Hirondellea</taxon>
    </lineage>
</organism>
<dbReference type="SUPFAM" id="SSF52047">
    <property type="entry name" value="RNI-like"/>
    <property type="match status" value="1"/>
</dbReference>
<dbReference type="PANTHER" id="PTHR13318:SF95">
    <property type="entry name" value="F-BOX PROTEIN YLR352W"/>
    <property type="match status" value="1"/>
</dbReference>